<evidence type="ECO:0000256" key="6">
    <source>
        <dbReference type="ARBA" id="ARBA00022989"/>
    </source>
</evidence>
<dbReference type="AlphaFoldDB" id="A0A8K0V939"/>
<gene>
    <name evidence="9" type="ORF">JJB97_14660</name>
</gene>
<feature type="transmembrane region" description="Helical" evidence="8">
    <location>
        <begin position="291"/>
        <end position="314"/>
    </location>
</feature>
<dbReference type="PANTHER" id="PTHR31686">
    <property type="match status" value="1"/>
</dbReference>
<evidence type="ECO:0000313" key="10">
    <source>
        <dbReference type="Proteomes" id="UP000659047"/>
    </source>
</evidence>
<feature type="transmembrane region" description="Helical" evidence="8">
    <location>
        <begin position="153"/>
        <end position="171"/>
    </location>
</feature>
<comment type="subcellular location">
    <subcellularLocation>
        <location evidence="1">Cell membrane</location>
        <topology evidence="1">Multi-pass membrane protein</topology>
    </subcellularLocation>
</comment>
<evidence type="ECO:0000256" key="3">
    <source>
        <dbReference type="ARBA" id="ARBA00022448"/>
    </source>
</evidence>
<feature type="transmembrane region" description="Helical" evidence="8">
    <location>
        <begin position="27"/>
        <end position="54"/>
    </location>
</feature>
<dbReference type="Gene3D" id="1.50.10.150">
    <property type="entry name" value="Voltage-dependent anion channel"/>
    <property type="match status" value="1"/>
</dbReference>
<feature type="transmembrane region" description="Helical" evidence="8">
    <location>
        <begin position="220"/>
        <end position="240"/>
    </location>
</feature>
<keyword evidence="4" id="KW-1003">Cell membrane</keyword>
<feature type="transmembrane region" description="Helical" evidence="8">
    <location>
        <begin position="186"/>
        <end position="208"/>
    </location>
</feature>
<feature type="transmembrane region" description="Helical" evidence="8">
    <location>
        <begin position="320"/>
        <end position="338"/>
    </location>
</feature>
<sequence length="362" mass="40134">MPHNHSKITSTLHTLWAQSLTHFPYNYFALIMATGIISLGCQAAGFHSLAFGLLILNSSQYVICVFLALSKFIASPAVVWRDLIHSDKGPGFLTMVAGTCMLGEQYDTLTELTPLPFILLSAGIVLYLLLIFSMIAGVAMSEDKCSFNQGLDGLWLLCTVAGCSIVVLGAGTEGAATRPQAIFCTALWAISIMLYMMIIPMIFFRWLFTSVNKRDFSPSWWINMGALAISSLAGTKLLAVHNAGAFATITPIITAIIFFLWAMALWWLLLLLTIFFWRLTSRVLDYRYVPGDWSIVFPSGMIVVASFNVLHVIGITPPNWLIKGSVVCVFLLWFIFYIRMLTSLGKSCHQSCKRKAITDSPR</sequence>
<dbReference type="RefSeq" id="WP_238714765.1">
    <property type="nucleotide sequence ID" value="NZ_JAEPBH010000043.1"/>
</dbReference>
<dbReference type="Proteomes" id="UP000659047">
    <property type="component" value="Unassembled WGS sequence"/>
</dbReference>
<evidence type="ECO:0000256" key="5">
    <source>
        <dbReference type="ARBA" id="ARBA00022692"/>
    </source>
</evidence>
<evidence type="ECO:0000256" key="7">
    <source>
        <dbReference type="ARBA" id="ARBA00023136"/>
    </source>
</evidence>
<dbReference type="InterPro" id="IPR038665">
    <property type="entry name" value="Voltage-dep_anion_channel_sf"/>
</dbReference>
<dbReference type="EMBL" id="JAEPBH010000043">
    <property type="protein sequence ID" value="MBK4716547.1"/>
    <property type="molecule type" value="Genomic_DNA"/>
</dbReference>
<keyword evidence="5 8" id="KW-0812">Transmembrane</keyword>
<feature type="transmembrane region" description="Helical" evidence="8">
    <location>
        <begin position="252"/>
        <end position="279"/>
    </location>
</feature>
<name>A0A8K0V939_9ENTR</name>
<reference evidence="9" key="1">
    <citation type="submission" date="2021-01" db="EMBL/GenBank/DDBJ databases">
        <title>Intestinitalea alba gen. nov., sp. nov., a novel genus of the family Enterobacteriaceae, isolated from the gut of the plastic-eating mealworm Tenebrio molitor L.</title>
        <authorList>
            <person name="Yang Y."/>
        </authorList>
    </citation>
    <scope>NUCLEOTIDE SEQUENCE</scope>
    <source>
        <strain evidence="9">BIT-L3</strain>
    </source>
</reference>
<keyword evidence="3" id="KW-0813">Transport</keyword>
<keyword evidence="7 8" id="KW-0472">Membrane</keyword>
<keyword evidence="10" id="KW-1185">Reference proteome</keyword>
<proteinExistence type="inferred from homology"/>
<comment type="similarity">
    <text evidence="2">Belongs to the tellurite-resistance/dicarboxylate transporter (TDT) family.</text>
</comment>
<dbReference type="GO" id="GO:0000319">
    <property type="term" value="F:sulfite transmembrane transporter activity"/>
    <property type="evidence" value="ECO:0007669"/>
    <property type="project" value="TreeGrafter"/>
</dbReference>
<dbReference type="InterPro" id="IPR051629">
    <property type="entry name" value="Sulfite_efflux_TDT"/>
</dbReference>
<dbReference type="Pfam" id="PF03595">
    <property type="entry name" value="SLAC1"/>
    <property type="match status" value="1"/>
</dbReference>
<keyword evidence="6 8" id="KW-1133">Transmembrane helix</keyword>
<evidence type="ECO:0000313" key="9">
    <source>
        <dbReference type="EMBL" id="MBK4716547.1"/>
    </source>
</evidence>
<dbReference type="CDD" id="cd09319">
    <property type="entry name" value="TDT_like_1"/>
    <property type="match status" value="1"/>
</dbReference>
<evidence type="ECO:0000256" key="8">
    <source>
        <dbReference type="SAM" id="Phobius"/>
    </source>
</evidence>
<comment type="caution">
    <text evidence="9">The sequence shown here is derived from an EMBL/GenBank/DDBJ whole genome shotgun (WGS) entry which is preliminary data.</text>
</comment>
<evidence type="ECO:0000256" key="1">
    <source>
        <dbReference type="ARBA" id="ARBA00004651"/>
    </source>
</evidence>
<organism evidence="9 10">
    <name type="scientific">Tenebrionibacter intestinalis</name>
    <dbReference type="NCBI Taxonomy" id="2799638"/>
    <lineage>
        <taxon>Bacteria</taxon>
        <taxon>Pseudomonadati</taxon>
        <taxon>Pseudomonadota</taxon>
        <taxon>Gammaproteobacteria</taxon>
        <taxon>Enterobacterales</taxon>
        <taxon>Enterobacteriaceae</taxon>
        <taxon>Tenebrionibacter/Tenebrionicola group</taxon>
        <taxon>Tenebrionibacter</taxon>
    </lineage>
</organism>
<dbReference type="InterPro" id="IPR004695">
    <property type="entry name" value="SLAC1/Mae1/Ssu1/TehA"/>
</dbReference>
<protein>
    <submittedName>
        <fullName evidence="9">Tellurite resistance/C4-dicarboxylate transporter family protein</fullName>
    </submittedName>
</protein>
<accession>A0A8K0V939</accession>
<evidence type="ECO:0000256" key="2">
    <source>
        <dbReference type="ARBA" id="ARBA00008566"/>
    </source>
</evidence>
<dbReference type="PANTHER" id="PTHR31686:SF1">
    <property type="entry name" value="SULFITE EFFLUX PUMP SSU1"/>
    <property type="match status" value="1"/>
</dbReference>
<feature type="transmembrane region" description="Helical" evidence="8">
    <location>
        <begin position="117"/>
        <end position="141"/>
    </location>
</feature>
<evidence type="ECO:0000256" key="4">
    <source>
        <dbReference type="ARBA" id="ARBA00022475"/>
    </source>
</evidence>
<feature type="transmembrane region" description="Helical" evidence="8">
    <location>
        <begin position="61"/>
        <end position="80"/>
    </location>
</feature>
<dbReference type="GO" id="GO:0005886">
    <property type="term" value="C:plasma membrane"/>
    <property type="evidence" value="ECO:0007669"/>
    <property type="project" value="UniProtKB-SubCell"/>
</dbReference>